<dbReference type="EMBL" id="JAJEQX010000003">
    <property type="protein sequence ID" value="MCC2253425.1"/>
    <property type="molecule type" value="Genomic_DNA"/>
</dbReference>
<protein>
    <submittedName>
        <fullName evidence="1">Uncharacterized protein</fullName>
    </submittedName>
</protein>
<proteinExistence type="predicted"/>
<gene>
    <name evidence="1" type="ORF">LKD70_03050</name>
</gene>
<organism evidence="1 2">
    <name type="scientific">Ruminococcus turbiniformis</name>
    <dbReference type="NCBI Taxonomy" id="2881258"/>
    <lineage>
        <taxon>Bacteria</taxon>
        <taxon>Bacillati</taxon>
        <taxon>Bacillota</taxon>
        <taxon>Clostridia</taxon>
        <taxon>Eubacteriales</taxon>
        <taxon>Oscillospiraceae</taxon>
        <taxon>Ruminococcus</taxon>
    </lineage>
</organism>
<accession>A0ABS8FTT4</accession>
<evidence type="ECO:0000313" key="2">
    <source>
        <dbReference type="Proteomes" id="UP001198151"/>
    </source>
</evidence>
<dbReference type="RefSeq" id="WP_227706584.1">
    <property type="nucleotide sequence ID" value="NZ_JAJEQX010000003.1"/>
</dbReference>
<reference evidence="1 2" key="1">
    <citation type="submission" date="2021-10" db="EMBL/GenBank/DDBJ databases">
        <title>Anaerobic single-cell dispensing facilitates the cultivation of human gut bacteria.</title>
        <authorList>
            <person name="Afrizal A."/>
        </authorList>
    </citation>
    <scope>NUCLEOTIDE SEQUENCE [LARGE SCALE GENOMIC DNA]</scope>
    <source>
        <strain evidence="1 2">CLA-AA-H200</strain>
    </source>
</reference>
<keyword evidence="2" id="KW-1185">Reference proteome</keyword>
<comment type="caution">
    <text evidence="1">The sequence shown here is derived from an EMBL/GenBank/DDBJ whole genome shotgun (WGS) entry which is preliminary data.</text>
</comment>
<evidence type="ECO:0000313" key="1">
    <source>
        <dbReference type="EMBL" id="MCC2253425.1"/>
    </source>
</evidence>
<sequence length="142" mass="16955">MNEKELIGKVHASVWHQCQRRGYATPVDVLMEIGVLPNHKYEDWRFGRVDYLERVCTVNLRKLSFIMNQMRVYAKNTGLKPSFCYYKRWGVKKKNGQRHNPVIPLRFSKSGDPEIERRYATHFVDTKQVERLKERQNTEKPD</sequence>
<name>A0ABS8FTT4_9FIRM</name>
<dbReference type="Proteomes" id="UP001198151">
    <property type="component" value="Unassembled WGS sequence"/>
</dbReference>